<dbReference type="GO" id="GO:0016787">
    <property type="term" value="F:hydrolase activity"/>
    <property type="evidence" value="ECO:0007669"/>
    <property type="project" value="UniProtKB-KW"/>
</dbReference>
<dbReference type="RefSeq" id="WP_319833153.1">
    <property type="nucleotide sequence ID" value="NZ_CP138858.1"/>
</dbReference>
<sequence length="340" mass="37967">MAETTFQFAPISPVNGYHDDNYWLWCPSITQGPDGTWHLFVSRWPKTLPFHPGWLVASEVIRATSDRPEGPYEFAEVVLAKRGAQYWDGRSTHNPSIRCHDGKYYLYYMGSTHPLEEADHTLTTQSAQCIVARSMKRIGVAWADRPEGPWTRMDQPILTTQPNSFYSFLTSNPAPHIHSNGEVTLLFKAREYEGNTHGSMSIGIAKADSPLGTYQVVKDTPIFSTDLFGEIEDPFLWMESDGFHMIAKDMSGELSGQAGAGIHAQSPDAQSWTLSNPTTAYKRTIEYNDGTSRDVGSLERPFLHIENGQSKFLAAAVSNGTINFTDATKSWIHVIPLMNT</sequence>
<evidence type="ECO:0000313" key="2">
    <source>
        <dbReference type="Proteomes" id="UP001324993"/>
    </source>
</evidence>
<evidence type="ECO:0000313" key="1">
    <source>
        <dbReference type="EMBL" id="WPJ96290.1"/>
    </source>
</evidence>
<reference evidence="1 2" key="1">
    <citation type="submission" date="2023-11" db="EMBL/GenBank/DDBJ databases">
        <title>Coraliomargarita sp. nov., isolated from marine algae.</title>
        <authorList>
            <person name="Lee J.K."/>
            <person name="Baek J.H."/>
            <person name="Kim J.M."/>
            <person name="Choi D.G."/>
            <person name="Jeon C.O."/>
        </authorList>
    </citation>
    <scope>NUCLEOTIDE SEQUENCE [LARGE SCALE GENOMIC DNA]</scope>
    <source>
        <strain evidence="1 2">J2-16</strain>
    </source>
</reference>
<dbReference type="SUPFAM" id="SSF75005">
    <property type="entry name" value="Arabinanase/levansucrase/invertase"/>
    <property type="match status" value="2"/>
</dbReference>
<organism evidence="1 2">
    <name type="scientific">Coraliomargarita algicola</name>
    <dbReference type="NCBI Taxonomy" id="3092156"/>
    <lineage>
        <taxon>Bacteria</taxon>
        <taxon>Pseudomonadati</taxon>
        <taxon>Verrucomicrobiota</taxon>
        <taxon>Opitutia</taxon>
        <taxon>Puniceicoccales</taxon>
        <taxon>Coraliomargaritaceae</taxon>
        <taxon>Coraliomargarita</taxon>
    </lineage>
</organism>
<name>A0ABZ0RNF4_9BACT</name>
<accession>A0ABZ0RNF4</accession>
<keyword evidence="2" id="KW-1185">Reference proteome</keyword>
<dbReference type="CDD" id="cd08994">
    <property type="entry name" value="GH43_62_32_68_117_130-like"/>
    <property type="match status" value="1"/>
</dbReference>
<keyword evidence="1" id="KW-0378">Hydrolase</keyword>
<dbReference type="Proteomes" id="UP001324993">
    <property type="component" value="Chromosome"/>
</dbReference>
<dbReference type="Gene3D" id="2.115.10.20">
    <property type="entry name" value="Glycosyl hydrolase domain, family 43"/>
    <property type="match status" value="1"/>
</dbReference>
<dbReference type="InterPro" id="IPR023296">
    <property type="entry name" value="Glyco_hydro_beta-prop_sf"/>
</dbReference>
<dbReference type="EMBL" id="CP138858">
    <property type="protein sequence ID" value="WPJ96290.1"/>
    <property type="molecule type" value="Genomic_DNA"/>
</dbReference>
<protein>
    <submittedName>
        <fullName evidence="1">Glycoside hydrolase family protein</fullName>
    </submittedName>
</protein>
<proteinExistence type="predicted"/>
<gene>
    <name evidence="1" type="ORF">SH580_01060</name>
</gene>